<protein>
    <recommendedName>
        <fullName evidence="4">Secreted protein</fullName>
    </recommendedName>
</protein>
<dbReference type="EMBL" id="JAGMWT010000004">
    <property type="protein sequence ID" value="KAH7130337.1"/>
    <property type="molecule type" value="Genomic_DNA"/>
</dbReference>
<evidence type="ECO:0000313" key="2">
    <source>
        <dbReference type="EMBL" id="KAH7130337.1"/>
    </source>
</evidence>
<evidence type="ECO:0000256" key="1">
    <source>
        <dbReference type="SAM" id="SignalP"/>
    </source>
</evidence>
<keyword evidence="1" id="KW-0732">Signal</keyword>
<evidence type="ECO:0000313" key="3">
    <source>
        <dbReference type="Proteomes" id="UP000700596"/>
    </source>
</evidence>
<proteinExistence type="predicted"/>
<dbReference type="AlphaFoldDB" id="A0A9P9IRC6"/>
<reference evidence="2" key="1">
    <citation type="journal article" date="2021" name="Nat. Commun.">
        <title>Genetic determinants of endophytism in the Arabidopsis root mycobiome.</title>
        <authorList>
            <person name="Mesny F."/>
            <person name="Miyauchi S."/>
            <person name="Thiergart T."/>
            <person name="Pickel B."/>
            <person name="Atanasova L."/>
            <person name="Karlsson M."/>
            <person name="Huettel B."/>
            <person name="Barry K.W."/>
            <person name="Haridas S."/>
            <person name="Chen C."/>
            <person name="Bauer D."/>
            <person name="Andreopoulos W."/>
            <person name="Pangilinan J."/>
            <person name="LaButti K."/>
            <person name="Riley R."/>
            <person name="Lipzen A."/>
            <person name="Clum A."/>
            <person name="Drula E."/>
            <person name="Henrissat B."/>
            <person name="Kohler A."/>
            <person name="Grigoriev I.V."/>
            <person name="Martin F.M."/>
            <person name="Hacquard S."/>
        </authorList>
    </citation>
    <scope>NUCLEOTIDE SEQUENCE</scope>
    <source>
        <strain evidence="2">MPI-CAGE-CH-0243</strain>
    </source>
</reference>
<feature type="chain" id="PRO_5040158849" description="Secreted protein" evidence="1">
    <location>
        <begin position="22"/>
        <end position="73"/>
    </location>
</feature>
<sequence length="73" mass="8679">MRHHWQYPLFLFVLGWLRCSCIFRPEDFIELRHTTSHFGTVCVNKHCTMPGLAYYGLSDALRLRLLQTPKDIK</sequence>
<evidence type="ECO:0008006" key="4">
    <source>
        <dbReference type="Google" id="ProtNLM"/>
    </source>
</evidence>
<accession>A0A9P9IRC6</accession>
<feature type="signal peptide" evidence="1">
    <location>
        <begin position="1"/>
        <end position="21"/>
    </location>
</feature>
<organism evidence="2 3">
    <name type="scientific">Dendryphion nanum</name>
    <dbReference type="NCBI Taxonomy" id="256645"/>
    <lineage>
        <taxon>Eukaryota</taxon>
        <taxon>Fungi</taxon>
        <taxon>Dikarya</taxon>
        <taxon>Ascomycota</taxon>
        <taxon>Pezizomycotina</taxon>
        <taxon>Dothideomycetes</taxon>
        <taxon>Pleosporomycetidae</taxon>
        <taxon>Pleosporales</taxon>
        <taxon>Torulaceae</taxon>
        <taxon>Dendryphion</taxon>
    </lineage>
</organism>
<gene>
    <name evidence="2" type="ORF">B0J11DRAFT_250352</name>
</gene>
<name>A0A9P9IRC6_9PLEO</name>
<keyword evidence="3" id="KW-1185">Reference proteome</keyword>
<dbReference type="Proteomes" id="UP000700596">
    <property type="component" value="Unassembled WGS sequence"/>
</dbReference>
<comment type="caution">
    <text evidence="2">The sequence shown here is derived from an EMBL/GenBank/DDBJ whole genome shotgun (WGS) entry which is preliminary data.</text>
</comment>